<dbReference type="OrthoDB" id="9809421at2"/>
<gene>
    <name evidence="3" type="ORF">SAMN05216279_11567</name>
</gene>
<dbReference type="EMBL" id="FMWB01000015">
    <property type="protein sequence ID" value="SCZ47670.1"/>
    <property type="molecule type" value="Genomic_DNA"/>
</dbReference>
<protein>
    <submittedName>
        <fullName evidence="3">6-hydroxy-3-succinoylpyridine 3-monooxygenase</fullName>
    </submittedName>
</protein>
<dbReference type="InterPro" id="IPR024467">
    <property type="entry name" value="Xre/MbcA/ParS-like_toxin-bd"/>
</dbReference>
<dbReference type="Gene3D" id="3.40.50.1010">
    <property type="entry name" value="5'-nuclease"/>
    <property type="match status" value="1"/>
</dbReference>
<sequence length="329" mass="36844">MQGPLAHPPLRTRVYIDGFNFYYGCLKGTPYKWLDLVQLFEQQILPSVLAKDVNGNPRLSVLLPDPSIKYFTAPIRENVARAPDSVASQSQYHKALAMQYPGRVALIKGYYAVQEMKVKIVDAEEPRRPPKECQEILAWKVEEKQSDVNLALQAYHDAITRQVDQVVIVTNDTDIAPALQMIRAHTPVTVGLVVPTGPGTRRVNRDLGEHAHWTRSHITRDELAACQLPRVIPGRRAAIKPLSWYAQPALLQEILDLAEPIRGSIAAVFKWMEQPFPRLGNARPIDMIETEEGAREVLQYIRTYIAHATQQIEAAPGSGIVTQEPPAAE</sequence>
<comment type="caution">
    <text evidence="3">The sequence shown here is derived from an EMBL/GenBank/DDBJ whole genome shotgun (WGS) entry which is preliminary data.</text>
</comment>
<evidence type="ECO:0000259" key="2">
    <source>
        <dbReference type="Pfam" id="PF09722"/>
    </source>
</evidence>
<organism evidence="3 4">
    <name type="scientific">Pseudomonas oryzihabitans</name>
    <dbReference type="NCBI Taxonomy" id="47885"/>
    <lineage>
        <taxon>Bacteria</taxon>
        <taxon>Pseudomonadati</taxon>
        <taxon>Pseudomonadota</taxon>
        <taxon>Gammaproteobacteria</taxon>
        <taxon>Pseudomonadales</taxon>
        <taxon>Pseudomonadaceae</taxon>
        <taxon>Pseudomonas</taxon>
    </lineage>
</organism>
<dbReference type="Pfam" id="PF01936">
    <property type="entry name" value="NYN"/>
    <property type="match status" value="1"/>
</dbReference>
<dbReference type="CDD" id="cd18722">
    <property type="entry name" value="PIN_NicB-like"/>
    <property type="match status" value="1"/>
</dbReference>
<reference evidence="4" key="1">
    <citation type="submission" date="2016-10" db="EMBL/GenBank/DDBJ databases">
        <authorList>
            <person name="de Groot N.N."/>
        </authorList>
    </citation>
    <scope>NUCLEOTIDE SEQUENCE [LARGE SCALE GENOMIC DNA]</scope>
    <source>
        <strain evidence="4">DSM 15758</strain>
    </source>
</reference>
<dbReference type="AlphaFoldDB" id="A0A1G5PF75"/>
<name>A0A1G5PF75_9PSED</name>
<feature type="domain" description="NYN" evidence="1">
    <location>
        <begin position="135"/>
        <end position="194"/>
    </location>
</feature>
<dbReference type="GO" id="GO:0004540">
    <property type="term" value="F:RNA nuclease activity"/>
    <property type="evidence" value="ECO:0007669"/>
    <property type="project" value="InterPro"/>
</dbReference>
<dbReference type="Proteomes" id="UP000183046">
    <property type="component" value="Unassembled WGS sequence"/>
</dbReference>
<evidence type="ECO:0000313" key="4">
    <source>
        <dbReference type="Proteomes" id="UP000183046"/>
    </source>
</evidence>
<evidence type="ECO:0000259" key="1">
    <source>
        <dbReference type="Pfam" id="PF01936"/>
    </source>
</evidence>
<evidence type="ECO:0000313" key="3">
    <source>
        <dbReference type="EMBL" id="SCZ47670.1"/>
    </source>
</evidence>
<feature type="domain" description="Antitoxin Xre/MbcA/ParS-like toxin-binding" evidence="2">
    <location>
        <begin position="266"/>
        <end position="301"/>
    </location>
</feature>
<proteinExistence type="predicted"/>
<dbReference type="InterPro" id="IPR021139">
    <property type="entry name" value="NYN"/>
</dbReference>
<accession>A0A1G5PF75</accession>
<dbReference type="Pfam" id="PF09722">
    <property type="entry name" value="Xre_MbcA_ParS_C"/>
    <property type="match status" value="1"/>
</dbReference>